<dbReference type="Pfam" id="PF10988">
    <property type="entry name" value="DUF2807"/>
    <property type="match status" value="2"/>
</dbReference>
<sequence length="262" mass="27857">MKNSKVFFIVLAVVALLPMAACGRTHVKSSDYFVTQPVKQKLGSFDKISVIGSVDVEFTVGNTRSMEIYGADNVIQYVELSVRNNTLYVNLSNDVNIYGKTRLTLLVTAPTLTEISVSGSGDVEVLGRCTTLTGIDLTGSGDVEVRNLNVASFKATVAGSGDVELNNLTAKRVDLSLTGSGDIEVRGTADKATYSVKGSGDIDAEHLVVRELTASVLGSGDIECYAEESLDATVSGSGEISYRGNPAKVNRSGRESSIHRDY</sequence>
<reference evidence="4" key="2">
    <citation type="submission" date="2021-04" db="EMBL/GenBank/DDBJ databases">
        <authorList>
            <person name="Gilroy R."/>
        </authorList>
    </citation>
    <scope>NUCLEOTIDE SEQUENCE</scope>
    <source>
        <strain evidence="4">ChiHjej12B11-16260</strain>
    </source>
</reference>
<proteinExistence type="predicted"/>
<feature type="chain" id="PRO_5039050960" evidence="2">
    <location>
        <begin position="21"/>
        <end position="262"/>
    </location>
</feature>
<feature type="region of interest" description="Disordered" evidence="1">
    <location>
        <begin position="241"/>
        <end position="262"/>
    </location>
</feature>
<dbReference type="PANTHER" id="PTHR39200">
    <property type="entry name" value="HYPOTHETICAL EXPORTED PROTEIN"/>
    <property type="match status" value="1"/>
</dbReference>
<evidence type="ECO:0000313" key="5">
    <source>
        <dbReference type="Proteomes" id="UP000824246"/>
    </source>
</evidence>
<comment type="caution">
    <text evidence="4">The sequence shown here is derived from an EMBL/GenBank/DDBJ whole genome shotgun (WGS) entry which is preliminary data.</text>
</comment>
<evidence type="ECO:0000313" key="4">
    <source>
        <dbReference type="EMBL" id="HIX45984.1"/>
    </source>
</evidence>
<dbReference type="PANTHER" id="PTHR39200:SF1">
    <property type="entry name" value="AUTO-TRANSPORTER ADHESIN HEAD GIN DOMAIN-CONTAINING PROTEIN-RELATED"/>
    <property type="match status" value="1"/>
</dbReference>
<name>A0A9D2AR17_9BACT</name>
<dbReference type="AlphaFoldDB" id="A0A9D2AR17"/>
<dbReference type="InterPro" id="IPR021255">
    <property type="entry name" value="DUF2807"/>
</dbReference>
<evidence type="ECO:0000256" key="1">
    <source>
        <dbReference type="SAM" id="MobiDB-lite"/>
    </source>
</evidence>
<gene>
    <name evidence="4" type="ORF">H9982_07160</name>
</gene>
<organism evidence="4 5">
    <name type="scientific">Candidatus Barnesiella excrementipullorum</name>
    <dbReference type="NCBI Taxonomy" id="2838479"/>
    <lineage>
        <taxon>Bacteria</taxon>
        <taxon>Pseudomonadati</taxon>
        <taxon>Bacteroidota</taxon>
        <taxon>Bacteroidia</taxon>
        <taxon>Bacteroidales</taxon>
        <taxon>Barnesiellaceae</taxon>
        <taxon>Barnesiella</taxon>
    </lineage>
</organism>
<dbReference type="EMBL" id="DXFB01000186">
    <property type="protein sequence ID" value="HIX45984.1"/>
    <property type="molecule type" value="Genomic_DNA"/>
</dbReference>
<dbReference type="Proteomes" id="UP000824246">
    <property type="component" value="Unassembled WGS sequence"/>
</dbReference>
<evidence type="ECO:0000256" key="2">
    <source>
        <dbReference type="SAM" id="SignalP"/>
    </source>
</evidence>
<reference evidence="4" key="1">
    <citation type="journal article" date="2021" name="PeerJ">
        <title>Extensive microbial diversity within the chicken gut microbiome revealed by metagenomics and culture.</title>
        <authorList>
            <person name="Gilroy R."/>
            <person name="Ravi A."/>
            <person name="Getino M."/>
            <person name="Pursley I."/>
            <person name="Horton D.L."/>
            <person name="Alikhan N.F."/>
            <person name="Baker D."/>
            <person name="Gharbi K."/>
            <person name="Hall N."/>
            <person name="Watson M."/>
            <person name="Adriaenssens E.M."/>
            <person name="Foster-Nyarko E."/>
            <person name="Jarju S."/>
            <person name="Secka A."/>
            <person name="Antonio M."/>
            <person name="Oren A."/>
            <person name="Chaudhuri R.R."/>
            <person name="La Ragione R."/>
            <person name="Hildebrand F."/>
            <person name="Pallen M.J."/>
        </authorList>
    </citation>
    <scope>NUCLEOTIDE SEQUENCE</scope>
    <source>
        <strain evidence="4">ChiHjej12B11-16260</strain>
    </source>
</reference>
<evidence type="ECO:0000259" key="3">
    <source>
        <dbReference type="Pfam" id="PF10988"/>
    </source>
</evidence>
<feature type="signal peptide" evidence="2">
    <location>
        <begin position="1"/>
        <end position="20"/>
    </location>
</feature>
<dbReference type="Gene3D" id="2.160.20.120">
    <property type="match status" value="1"/>
</dbReference>
<feature type="domain" description="Putative auto-transporter adhesin head GIN" evidence="3">
    <location>
        <begin position="130"/>
        <end position="246"/>
    </location>
</feature>
<accession>A0A9D2AR17</accession>
<keyword evidence="2" id="KW-0732">Signal</keyword>
<protein>
    <submittedName>
        <fullName evidence="4">DUF2807 domain-containing protein</fullName>
    </submittedName>
</protein>
<feature type="compositionally biased region" description="Basic and acidic residues" evidence="1">
    <location>
        <begin position="252"/>
        <end position="262"/>
    </location>
</feature>
<feature type="domain" description="Putative auto-transporter adhesin head GIN" evidence="3">
    <location>
        <begin position="45"/>
        <end position="127"/>
    </location>
</feature>